<organism evidence="1 2">
    <name type="scientific">Candidatus Uhrbacteria bacterium RIFCSPLOWO2_02_FULL_54_37</name>
    <dbReference type="NCBI Taxonomy" id="1802412"/>
    <lineage>
        <taxon>Bacteria</taxon>
        <taxon>Candidatus Uhriibacteriota</taxon>
    </lineage>
</organism>
<gene>
    <name evidence="1" type="ORF">A3J36_03445</name>
</gene>
<evidence type="ECO:0000313" key="1">
    <source>
        <dbReference type="EMBL" id="OGL90808.1"/>
    </source>
</evidence>
<name>A0A1F7VKU4_9BACT</name>
<evidence type="ECO:0000313" key="2">
    <source>
        <dbReference type="Proteomes" id="UP000177750"/>
    </source>
</evidence>
<dbReference type="AlphaFoldDB" id="A0A1F7VKU4"/>
<accession>A0A1F7VKU4</accession>
<dbReference type="Proteomes" id="UP000177750">
    <property type="component" value="Unassembled WGS sequence"/>
</dbReference>
<comment type="caution">
    <text evidence="1">The sequence shown here is derived from an EMBL/GenBank/DDBJ whole genome shotgun (WGS) entry which is preliminary data.</text>
</comment>
<proteinExistence type="predicted"/>
<protein>
    <submittedName>
        <fullName evidence="1">Uncharacterized protein</fullName>
    </submittedName>
</protein>
<reference evidence="1 2" key="1">
    <citation type="journal article" date="2016" name="Nat. Commun.">
        <title>Thousands of microbial genomes shed light on interconnected biogeochemical processes in an aquifer system.</title>
        <authorList>
            <person name="Anantharaman K."/>
            <person name="Brown C.T."/>
            <person name="Hug L.A."/>
            <person name="Sharon I."/>
            <person name="Castelle C.J."/>
            <person name="Probst A.J."/>
            <person name="Thomas B.C."/>
            <person name="Singh A."/>
            <person name="Wilkins M.J."/>
            <person name="Karaoz U."/>
            <person name="Brodie E.L."/>
            <person name="Williams K.H."/>
            <person name="Hubbard S.S."/>
            <person name="Banfield J.F."/>
        </authorList>
    </citation>
    <scope>NUCLEOTIDE SEQUENCE [LARGE SCALE GENOMIC DNA]</scope>
</reference>
<sequence>MQLRGLPNSERERVRLREKFSQKNRKEVRKLKKVKVGDHWVVLRDGQFKVLILANSRQHTTIPLPTEGGSWTSFKVREVMDAIARDWWQS</sequence>
<dbReference type="EMBL" id="MGEU01000019">
    <property type="protein sequence ID" value="OGL90808.1"/>
    <property type="molecule type" value="Genomic_DNA"/>
</dbReference>